<evidence type="ECO:0000313" key="2">
    <source>
        <dbReference type="EMBL" id="KAB0635609.1"/>
    </source>
</evidence>
<evidence type="ECO:0000313" key="3">
    <source>
        <dbReference type="Proteomes" id="UP000473571"/>
    </source>
</evidence>
<sequence>MSSDRSDFPPAEPARDVAPSPLGAGRSAAPPLPRDTPPSAAR</sequence>
<dbReference type="Proteomes" id="UP000473571">
    <property type="component" value="Unassembled WGS sequence"/>
</dbReference>
<accession>A0A6L3MUD3</accession>
<organism evidence="2 3">
    <name type="scientific">Burkholderia territorii</name>
    <dbReference type="NCBI Taxonomy" id="1503055"/>
    <lineage>
        <taxon>Bacteria</taxon>
        <taxon>Pseudomonadati</taxon>
        <taxon>Pseudomonadota</taxon>
        <taxon>Betaproteobacteria</taxon>
        <taxon>Burkholderiales</taxon>
        <taxon>Burkholderiaceae</taxon>
        <taxon>Burkholderia</taxon>
        <taxon>Burkholderia cepacia complex</taxon>
    </lineage>
</organism>
<evidence type="ECO:0000256" key="1">
    <source>
        <dbReference type="SAM" id="MobiDB-lite"/>
    </source>
</evidence>
<gene>
    <name evidence="2" type="ORF">F7R13_34800</name>
</gene>
<protein>
    <submittedName>
        <fullName evidence="2">(2Fe-2S)-binding protein</fullName>
    </submittedName>
</protein>
<comment type="caution">
    <text evidence="2">The sequence shown here is derived from an EMBL/GenBank/DDBJ whole genome shotgun (WGS) entry which is preliminary data.</text>
</comment>
<name>A0A6L3MUD3_9BURK</name>
<feature type="non-terminal residue" evidence="2">
    <location>
        <position position="42"/>
    </location>
</feature>
<dbReference type="AlphaFoldDB" id="A0A6L3MUD3"/>
<dbReference type="EMBL" id="VZOL01001251">
    <property type="protein sequence ID" value="KAB0635609.1"/>
    <property type="molecule type" value="Genomic_DNA"/>
</dbReference>
<reference evidence="2 3" key="1">
    <citation type="submission" date="2019-09" db="EMBL/GenBank/DDBJ databases">
        <title>Draft genome sequences of 48 bacterial type strains from the CCUG.</title>
        <authorList>
            <person name="Tunovic T."/>
            <person name="Pineiro-Iglesias B."/>
            <person name="Unosson C."/>
            <person name="Inganas E."/>
            <person name="Ohlen M."/>
            <person name="Cardew S."/>
            <person name="Jensie-Markopoulos S."/>
            <person name="Salva-Serra F."/>
            <person name="Jaen-Luchoro D."/>
            <person name="Karlsson R."/>
            <person name="Svensson-Stadler L."/>
            <person name="Chun J."/>
            <person name="Moore E."/>
        </authorList>
    </citation>
    <scope>NUCLEOTIDE SEQUENCE [LARGE SCALE GENOMIC DNA]</scope>
    <source>
        <strain evidence="2 3">CCUG 65687</strain>
    </source>
</reference>
<proteinExistence type="predicted"/>
<feature type="region of interest" description="Disordered" evidence="1">
    <location>
        <begin position="1"/>
        <end position="42"/>
    </location>
</feature>